<dbReference type="OrthoDB" id="271628at2759"/>
<feature type="compositionally biased region" description="Polar residues" evidence="11">
    <location>
        <begin position="32"/>
        <end position="46"/>
    </location>
</feature>
<evidence type="ECO:0000256" key="4">
    <source>
        <dbReference type="ARBA" id="ARBA00012903"/>
    </source>
</evidence>
<evidence type="ECO:0000256" key="2">
    <source>
        <dbReference type="ARBA" id="ARBA00004496"/>
    </source>
</evidence>
<evidence type="ECO:0000259" key="12">
    <source>
        <dbReference type="PROSITE" id="PS51339"/>
    </source>
</evidence>
<comment type="subcellular location">
    <subcellularLocation>
        <location evidence="2">Cytoplasm</location>
    </subcellularLocation>
    <subcellularLocation>
        <location evidence="1">Endomembrane system</location>
        <topology evidence="1">Peripheral membrane protein</topology>
    </subcellularLocation>
</comment>
<keyword evidence="14" id="KW-1185">Reference proteome</keyword>
<feature type="region of interest" description="Disordered" evidence="11">
    <location>
        <begin position="18"/>
        <end position="91"/>
    </location>
</feature>
<sequence>MNRKTGSIELLDIENSTFNKPIPLDGYRSDSKSNLLNKQDSTTWGKTSPSKSYCSSSSTSTENVVSTLERKKVSNETGISNRPDDPPVLPGEKVTGQARDVTYLCPYHGPARGILTVTNYKLFFKSGDKDMPNIVEVPLGVVSRIEKVGGASSRGENAYGIEVFCKDMRNLRFAHKQENHSRRNVFEKLQMYAFPLSHKMNLFAFEYTEIFPENGWAVYEPIAELKRMGVNNDMWKISKINEHYEICDSYPAVWAIPSQVTDDDIKAVASFRSRGRIPVLSWIHPESQATITRCSQPLVGVSGKRSKEDERYVQLIMDANAQSHKLFIMDARPSANAIANKAKGGGYESEDAYQNAELVFLDIHNIHVMRESLRKLKELCYPNIDEVKWLSGLESTYWLKHIKCILAGALRIVDKVESHKTSVLVHCSDGWDRTAQLTALSMLLLDPYYRTIKGFEVLIEKEWLSFGHKFQQRVGHGDDHHSDADRSPVFLQFVDCVWQITQQFPNAFEFNDYFLITALDHLYSCRFGTFLFNSERERAQEKVKEQTVSLWSYTNSNLNLYRNPLYWANTLQQRVLIPIASIRHIKLWKAYYCRWNPSMRTQDPVYQRIRELLMLKEQLEHTGEECKKEQQQRIQRSNVSPT</sequence>
<evidence type="ECO:0000256" key="11">
    <source>
        <dbReference type="SAM" id="MobiDB-lite"/>
    </source>
</evidence>
<dbReference type="SUPFAM" id="SSF52799">
    <property type="entry name" value="(Phosphotyrosine protein) phosphatases II"/>
    <property type="match status" value="1"/>
</dbReference>
<dbReference type="FunFam" id="2.30.29.30:FF:000038">
    <property type="entry name" value="Myotubularin 1, isoform CRA_a"/>
    <property type="match status" value="1"/>
</dbReference>
<gene>
    <name evidence="13" type="ORF">PSYICH_LOCUS12983</name>
</gene>
<dbReference type="GO" id="GO:0005737">
    <property type="term" value="C:cytoplasm"/>
    <property type="evidence" value="ECO:0007669"/>
    <property type="project" value="UniProtKB-SubCell"/>
</dbReference>
<feature type="active site" description="Phosphocysteine intermediate" evidence="9">
    <location>
        <position position="427"/>
    </location>
</feature>
<dbReference type="Gene3D" id="2.30.29.30">
    <property type="entry name" value="Pleckstrin-homology domain (PH domain)/Phosphotyrosine-binding domain (PTB)"/>
    <property type="match status" value="1"/>
</dbReference>
<evidence type="ECO:0000256" key="8">
    <source>
        <dbReference type="ARBA" id="ARBA00023136"/>
    </source>
</evidence>
<keyword evidence="8" id="KW-0472">Membrane</keyword>
<keyword evidence="7" id="KW-0443">Lipid metabolism</keyword>
<dbReference type="PANTHER" id="PTHR10807:SF128">
    <property type="entry name" value="PHOSPHATIDYLINOSITOL-3,5-BISPHOSPHATE 3-PHOSPHATASE"/>
    <property type="match status" value="1"/>
</dbReference>
<reference evidence="13" key="1">
    <citation type="submission" date="2022-01" db="EMBL/GenBank/DDBJ databases">
        <authorList>
            <person name="King R."/>
        </authorList>
    </citation>
    <scope>NUCLEOTIDE SEQUENCE</scope>
</reference>
<dbReference type="InterPro" id="IPR010569">
    <property type="entry name" value="Myotubularin-like_Pase_dom"/>
</dbReference>
<feature type="binding site" evidence="10">
    <location>
        <begin position="427"/>
        <end position="433"/>
    </location>
    <ligand>
        <name>substrate</name>
    </ligand>
</feature>
<evidence type="ECO:0000256" key="3">
    <source>
        <dbReference type="ARBA" id="ARBA00007471"/>
    </source>
</evidence>
<dbReference type="GO" id="GO:0004438">
    <property type="term" value="F:phosphatidylinositol-3-phosphate phosphatase activity"/>
    <property type="evidence" value="ECO:0007669"/>
    <property type="project" value="TreeGrafter"/>
</dbReference>
<evidence type="ECO:0000256" key="1">
    <source>
        <dbReference type="ARBA" id="ARBA00004184"/>
    </source>
</evidence>
<dbReference type="GO" id="GO:0012505">
    <property type="term" value="C:endomembrane system"/>
    <property type="evidence" value="ECO:0007669"/>
    <property type="project" value="UniProtKB-SubCell"/>
</dbReference>
<evidence type="ECO:0000256" key="6">
    <source>
        <dbReference type="ARBA" id="ARBA00022801"/>
    </source>
</evidence>
<evidence type="ECO:0000313" key="13">
    <source>
        <dbReference type="EMBL" id="CAH1112146.1"/>
    </source>
</evidence>
<dbReference type="SMART" id="SM00404">
    <property type="entry name" value="PTPc_motif"/>
    <property type="match status" value="1"/>
</dbReference>
<feature type="compositionally biased region" description="Low complexity" evidence="11">
    <location>
        <begin position="47"/>
        <end position="67"/>
    </location>
</feature>
<feature type="binding site" evidence="10">
    <location>
        <begin position="365"/>
        <end position="366"/>
    </location>
    <ligand>
        <name>substrate</name>
    </ligand>
</feature>
<protein>
    <recommendedName>
        <fullName evidence="4">phosphatidylinositol-3,5-bisphosphate 3-phosphatase</fullName>
        <ecNumber evidence="4">3.1.3.95</ecNumber>
    </recommendedName>
</protein>
<feature type="domain" description="Myotubularin phosphatase" evidence="12">
    <location>
        <begin position="215"/>
        <end position="592"/>
    </location>
</feature>
<proteinExistence type="inferred from homology"/>
<organism evidence="13 14">
    <name type="scientific">Psylliodes chrysocephalus</name>
    <dbReference type="NCBI Taxonomy" id="3402493"/>
    <lineage>
        <taxon>Eukaryota</taxon>
        <taxon>Metazoa</taxon>
        <taxon>Ecdysozoa</taxon>
        <taxon>Arthropoda</taxon>
        <taxon>Hexapoda</taxon>
        <taxon>Insecta</taxon>
        <taxon>Pterygota</taxon>
        <taxon>Neoptera</taxon>
        <taxon>Endopterygota</taxon>
        <taxon>Coleoptera</taxon>
        <taxon>Polyphaga</taxon>
        <taxon>Cucujiformia</taxon>
        <taxon>Chrysomeloidea</taxon>
        <taxon>Chrysomelidae</taxon>
        <taxon>Galerucinae</taxon>
        <taxon>Alticini</taxon>
        <taxon>Psylliodes</taxon>
    </lineage>
</organism>
<dbReference type="SMART" id="SM00568">
    <property type="entry name" value="GRAM"/>
    <property type="match status" value="1"/>
</dbReference>
<dbReference type="InterPro" id="IPR003595">
    <property type="entry name" value="Tyr_Pase_cat"/>
</dbReference>
<dbReference type="PROSITE" id="PS00383">
    <property type="entry name" value="TYR_PHOSPHATASE_1"/>
    <property type="match status" value="1"/>
</dbReference>
<dbReference type="InterPro" id="IPR011993">
    <property type="entry name" value="PH-like_dom_sf"/>
</dbReference>
<dbReference type="PANTHER" id="PTHR10807">
    <property type="entry name" value="MYOTUBULARIN-RELATED"/>
    <property type="match status" value="1"/>
</dbReference>
<accession>A0A9P0GJM3</accession>
<evidence type="ECO:0000256" key="7">
    <source>
        <dbReference type="ARBA" id="ARBA00023098"/>
    </source>
</evidence>
<dbReference type="CDD" id="cd14535">
    <property type="entry name" value="PTP-MTM1-like"/>
    <property type="match status" value="1"/>
</dbReference>
<dbReference type="InterPro" id="IPR030564">
    <property type="entry name" value="Myotubularin"/>
</dbReference>
<dbReference type="AlphaFoldDB" id="A0A9P0GJM3"/>
<dbReference type="Gene3D" id="3.90.190.10">
    <property type="entry name" value="Protein tyrosine phosphatase superfamily"/>
    <property type="match status" value="1"/>
</dbReference>
<dbReference type="CDD" id="cd13357">
    <property type="entry name" value="PH-GRAM_MTMR2_insect-like"/>
    <property type="match status" value="1"/>
</dbReference>
<keyword evidence="6" id="KW-0378">Hydrolase</keyword>
<dbReference type="GO" id="GO:0016020">
    <property type="term" value="C:membrane"/>
    <property type="evidence" value="ECO:0007669"/>
    <property type="project" value="TreeGrafter"/>
</dbReference>
<keyword evidence="5" id="KW-0963">Cytoplasm</keyword>
<dbReference type="EC" id="3.1.3.95" evidence="4"/>
<comment type="similarity">
    <text evidence="3">Belongs to the protein-tyrosine phosphatase family. Non-receptor class myotubularin subfamily.</text>
</comment>
<dbReference type="InterPro" id="IPR016130">
    <property type="entry name" value="Tyr_Pase_AS"/>
</dbReference>
<dbReference type="InterPro" id="IPR029021">
    <property type="entry name" value="Prot-tyrosine_phosphatase-like"/>
</dbReference>
<dbReference type="PROSITE" id="PS51339">
    <property type="entry name" value="PPASE_MYOTUBULARIN"/>
    <property type="match status" value="1"/>
</dbReference>
<dbReference type="GO" id="GO:0046856">
    <property type="term" value="P:phosphatidylinositol dephosphorylation"/>
    <property type="evidence" value="ECO:0007669"/>
    <property type="project" value="TreeGrafter"/>
</dbReference>
<evidence type="ECO:0000256" key="5">
    <source>
        <dbReference type="ARBA" id="ARBA00022490"/>
    </source>
</evidence>
<dbReference type="Proteomes" id="UP001153636">
    <property type="component" value="Chromosome 6"/>
</dbReference>
<dbReference type="GO" id="GO:0052629">
    <property type="term" value="F:phosphatidylinositol-3,5-bisphosphate 3-phosphatase activity"/>
    <property type="evidence" value="ECO:0007669"/>
    <property type="project" value="UniProtKB-EC"/>
</dbReference>
<dbReference type="Pfam" id="PF02893">
    <property type="entry name" value="GRAM"/>
    <property type="match status" value="1"/>
</dbReference>
<evidence type="ECO:0000313" key="14">
    <source>
        <dbReference type="Proteomes" id="UP001153636"/>
    </source>
</evidence>
<feature type="binding site" evidence="10">
    <location>
        <begin position="340"/>
        <end position="343"/>
    </location>
    <ligand>
        <name>substrate</name>
    </ligand>
</feature>
<dbReference type="EMBL" id="OV651818">
    <property type="protein sequence ID" value="CAH1112146.1"/>
    <property type="molecule type" value="Genomic_DNA"/>
</dbReference>
<dbReference type="SUPFAM" id="SSF50729">
    <property type="entry name" value="PH domain-like"/>
    <property type="match status" value="1"/>
</dbReference>
<name>A0A9P0GJM3_9CUCU</name>
<dbReference type="Pfam" id="PF06602">
    <property type="entry name" value="Myotub-related"/>
    <property type="match status" value="1"/>
</dbReference>
<evidence type="ECO:0000256" key="9">
    <source>
        <dbReference type="PIRSR" id="PIRSR630564-1"/>
    </source>
</evidence>
<dbReference type="InterPro" id="IPR004182">
    <property type="entry name" value="GRAM"/>
</dbReference>
<evidence type="ECO:0000256" key="10">
    <source>
        <dbReference type="PIRSR" id="PIRSR630564-2"/>
    </source>
</evidence>